<dbReference type="InterPro" id="IPR036390">
    <property type="entry name" value="WH_DNA-bd_sf"/>
</dbReference>
<protein>
    <submittedName>
        <fullName evidence="3">MarR family transcriptional regulator</fullName>
    </submittedName>
</protein>
<reference evidence="4" key="1">
    <citation type="journal article" date="2019" name="Int. J. Syst. Evol. Microbiol.">
        <title>The Global Catalogue of Microorganisms (GCM) 10K type strain sequencing project: providing services to taxonomists for standard genome sequencing and annotation.</title>
        <authorList>
            <consortium name="The Broad Institute Genomics Platform"/>
            <consortium name="The Broad Institute Genome Sequencing Center for Infectious Disease"/>
            <person name="Wu L."/>
            <person name="Ma J."/>
        </authorList>
    </citation>
    <scope>NUCLEOTIDE SEQUENCE [LARGE SCALE GENOMIC DNA]</scope>
    <source>
        <strain evidence="4">JCM 17688</strain>
    </source>
</reference>
<evidence type="ECO:0000256" key="1">
    <source>
        <dbReference type="SAM" id="MobiDB-lite"/>
    </source>
</evidence>
<gene>
    <name evidence="3" type="ORF">GCM10023147_29460</name>
</gene>
<feature type="domain" description="HTH marR-type" evidence="2">
    <location>
        <begin position="15"/>
        <end position="146"/>
    </location>
</feature>
<dbReference type="PANTHER" id="PTHR33164">
    <property type="entry name" value="TRANSCRIPTIONAL REGULATOR, MARR FAMILY"/>
    <property type="match status" value="1"/>
</dbReference>
<dbReference type="RefSeq" id="WP_344997239.1">
    <property type="nucleotide sequence ID" value="NZ_BAABFR010000045.1"/>
</dbReference>
<dbReference type="InterPro" id="IPR000835">
    <property type="entry name" value="HTH_MarR-typ"/>
</dbReference>
<name>A0ABP8JTH8_9ACTN</name>
<dbReference type="Pfam" id="PF01047">
    <property type="entry name" value="MarR"/>
    <property type="match status" value="1"/>
</dbReference>
<proteinExistence type="predicted"/>
<evidence type="ECO:0000313" key="4">
    <source>
        <dbReference type="Proteomes" id="UP001500635"/>
    </source>
</evidence>
<dbReference type="SMART" id="SM00347">
    <property type="entry name" value="HTH_MARR"/>
    <property type="match status" value="1"/>
</dbReference>
<dbReference type="EMBL" id="BAABFR010000045">
    <property type="protein sequence ID" value="GAA4395819.1"/>
    <property type="molecule type" value="Genomic_DNA"/>
</dbReference>
<sequence>MAESEREAATRPPQRDELMDTLVQSAFATMAVLNRVCAENDLSPTLLHVLAILWDRRGGITELAGYLGLDKSSMTGLVRRAEKRGLLGRERNPDDGRGVDVFITHEGAALAERIHGRLEHALSPMTDRLAPADQRRLQTLLQQMQPEEAALRSMTAPRHSPPSENS</sequence>
<dbReference type="Gene3D" id="1.10.10.10">
    <property type="entry name" value="Winged helix-like DNA-binding domain superfamily/Winged helix DNA-binding domain"/>
    <property type="match status" value="1"/>
</dbReference>
<dbReference type="PANTHER" id="PTHR33164:SF57">
    <property type="entry name" value="MARR-FAMILY TRANSCRIPTIONAL REGULATOR"/>
    <property type="match status" value="1"/>
</dbReference>
<feature type="region of interest" description="Disordered" evidence="1">
    <location>
        <begin position="146"/>
        <end position="166"/>
    </location>
</feature>
<dbReference type="PROSITE" id="PS50995">
    <property type="entry name" value="HTH_MARR_2"/>
    <property type="match status" value="1"/>
</dbReference>
<evidence type="ECO:0000313" key="3">
    <source>
        <dbReference type="EMBL" id="GAA4395819.1"/>
    </source>
</evidence>
<organism evidence="3 4">
    <name type="scientific">Tsukamurella soli</name>
    <dbReference type="NCBI Taxonomy" id="644556"/>
    <lineage>
        <taxon>Bacteria</taxon>
        <taxon>Bacillati</taxon>
        <taxon>Actinomycetota</taxon>
        <taxon>Actinomycetes</taxon>
        <taxon>Mycobacteriales</taxon>
        <taxon>Tsukamurellaceae</taxon>
        <taxon>Tsukamurella</taxon>
    </lineage>
</organism>
<dbReference type="InterPro" id="IPR036388">
    <property type="entry name" value="WH-like_DNA-bd_sf"/>
</dbReference>
<accession>A0ABP8JTH8</accession>
<dbReference type="InterPro" id="IPR039422">
    <property type="entry name" value="MarR/SlyA-like"/>
</dbReference>
<dbReference type="Proteomes" id="UP001500635">
    <property type="component" value="Unassembled WGS sequence"/>
</dbReference>
<evidence type="ECO:0000259" key="2">
    <source>
        <dbReference type="PROSITE" id="PS50995"/>
    </source>
</evidence>
<comment type="caution">
    <text evidence="3">The sequence shown here is derived from an EMBL/GenBank/DDBJ whole genome shotgun (WGS) entry which is preliminary data.</text>
</comment>
<dbReference type="SUPFAM" id="SSF46785">
    <property type="entry name" value="Winged helix' DNA-binding domain"/>
    <property type="match status" value="1"/>
</dbReference>
<keyword evidence="4" id="KW-1185">Reference proteome</keyword>